<dbReference type="InterPro" id="IPR032805">
    <property type="entry name" value="Wax_synthase_dom"/>
</dbReference>
<accession>U1GGY8</accession>
<dbReference type="Proteomes" id="UP000019373">
    <property type="component" value="Unassembled WGS sequence"/>
</dbReference>
<dbReference type="HOGENOM" id="CLU_371723_0_0_1"/>
<dbReference type="AlphaFoldDB" id="U1GGY8"/>
<dbReference type="PANTHER" id="PTHR33112:SF8">
    <property type="entry name" value="HETEROKARYON INCOMPATIBILITY DOMAIN-CONTAINING PROTEIN"/>
    <property type="match status" value="1"/>
</dbReference>
<protein>
    <recommendedName>
        <fullName evidence="10">Heterokaryon incompatibility domain-containing protein</fullName>
    </recommendedName>
</protein>
<keyword evidence="4" id="KW-0472">Membrane</keyword>
<dbReference type="Pfam" id="PF06985">
    <property type="entry name" value="HET"/>
    <property type="match status" value="1"/>
</dbReference>
<dbReference type="GO" id="GO:0016020">
    <property type="term" value="C:membrane"/>
    <property type="evidence" value="ECO:0007669"/>
    <property type="project" value="UniProtKB-SubCell"/>
</dbReference>
<keyword evidence="9" id="KW-1185">Reference proteome</keyword>
<reference evidence="9" key="1">
    <citation type="journal article" date="2014" name="BMC Genomics">
        <title>Genome characteristics reveal the impact of lichenization on lichen-forming fungus Endocarpon pusillum Hedwig (Verrucariales, Ascomycota).</title>
        <authorList>
            <person name="Wang Y.-Y."/>
            <person name="Liu B."/>
            <person name="Zhang X.-Y."/>
            <person name="Zhou Q.-M."/>
            <person name="Zhang T."/>
            <person name="Li H."/>
            <person name="Yu Y.-F."/>
            <person name="Zhang X.-L."/>
            <person name="Hao X.-Y."/>
            <person name="Wang M."/>
            <person name="Wang L."/>
            <person name="Wei J.-C."/>
        </authorList>
    </citation>
    <scope>NUCLEOTIDE SEQUENCE [LARGE SCALE GENOMIC DNA]</scope>
    <source>
        <strain evidence="9">Z07020 / HMAS-L-300199</strain>
    </source>
</reference>
<evidence type="ECO:0000256" key="2">
    <source>
        <dbReference type="ARBA" id="ARBA00022692"/>
    </source>
</evidence>
<gene>
    <name evidence="8" type="ORF">EPUS_03331</name>
</gene>
<evidence type="ECO:0000313" key="8">
    <source>
        <dbReference type="EMBL" id="ERF71051.1"/>
    </source>
</evidence>
<dbReference type="OrthoDB" id="1077582at2759"/>
<evidence type="ECO:0000256" key="1">
    <source>
        <dbReference type="ARBA" id="ARBA00004141"/>
    </source>
</evidence>
<dbReference type="EMBL" id="KE721267">
    <property type="protein sequence ID" value="ERF71051.1"/>
    <property type="molecule type" value="Genomic_DNA"/>
</dbReference>
<evidence type="ECO:0000256" key="5">
    <source>
        <dbReference type="SAM" id="SignalP"/>
    </source>
</evidence>
<dbReference type="InterPro" id="IPR010730">
    <property type="entry name" value="HET"/>
</dbReference>
<keyword evidence="2" id="KW-0812">Transmembrane</keyword>
<evidence type="ECO:0000313" key="9">
    <source>
        <dbReference type="Proteomes" id="UP000019373"/>
    </source>
</evidence>
<proteinExistence type="predicted"/>
<evidence type="ECO:0000256" key="4">
    <source>
        <dbReference type="ARBA" id="ARBA00023136"/>
    </source>
</evidence>
<evidence type="ECO:0008006" key="10">
    <source>
        <dbReference type="Google" id="ProtNLM"/>
    </source>
</evidence>
<comment type="subcellular location">
    <subcellularLocation>
        <location evidence="1">Membrane</location>
        <topology evidence="1">Multi-pass membrane protein</topology>
    </subcellularLocation>
</comment>
<dbReference type="PANTHER" id="PTHR33112">
    <property type="entry name" value="DOMAIN PROTEIN, PUTATIVE-RELATED"/>
    <property type="match status" value="1"/>
</dbReference>
<feature type="domain" description="Wax synthase" evidence="7">
    <location>
        <begin position="537"/>
        <end position="580"/>
    </location>
</feature>
<sequence>MALLDISYLWVDLLCIVQDSKADWTKEAYLMSRVYGEAYLNVTATASKSDEEGIFDREKSLHSRPTCLLDLSGPEISSKRYICYNATPWQQYVQASPWKERAWTFQEALLAPRTIHFARGLLLWECAEERTAENMPGQISDSKFASREGNDRLLKQALLDDSQELREDTDRRIINSVEVSSEHLWEDIVFQYTHGTLSYPSDKLLAIAGVARKFCSARHLNPCTYLAGLWKEMLPANLLWRGEAHLRLFGGLHGRQRTQMYRAPSWSWAGVNDGPITYPIRRKWEMWPIDVLDAYVISDDEQMGAVRGGSIKLKGKLLKAHDFEEFTSWIEDSDEGGECYGAFIVPRVHSDSSETEPRVAYLKSSLDDTRNPDSTIWRTHIRDPPDDLKVWEDHFFLPVLRTRVRGASDPELVGEVIMGLDLMPSGREGEFSRIGTFEILASSSPAFVNALGCRSVPAENYEDFDGVDRLPAPARETYIRRMLLGVPTAPITFRETQIRTFIAIYWIWIAHLILDTYNILRSVCFIRILQVDNPDEWHPLFGSPLQAYSIRRLWTKFWHRLTAPSCVASGRLITRGALGCSLAPERRSCSLPSERSSFRASATPWLIGKRKSIVPRQRTLAFSAQNFASGAAEMVVLAQVERVREKHGHVQVARFFDIEISNLPNEHNPSRTVTQAIRIPTPAQIPTTPRKHGRNESTAEWHRPATVNTEENMVYANMNVPWSAFLCDSQGGGKSHTLIGFVRRSDAV</sequence>
<name>U1GGY8_ENDPU</name>
<organism evidence="8 9">
    <name type="scientific">Endocarpon pusillum (strain Z07020 / HMAS-L-300199)</name>
    <name type="common">Lichen-forming fungus</name>
    <dbReference type="NCBI Taxonomy" id="1263415"/>
    <lineage>
        <taxon>Eukaryota</taxon>
        <taxon>Fungi</taxon>
        <taxon>Dikarya</taxon>
        <taxon>Ascomycota</taxon>
        <taxon>Pezizomycotina</taxon>
        <taxon>Eurotiomycetes</taxon>
        <taxon>Chaetothyriomycetidae</taxon>
        <taxon>Verrucariales</taxon>
        <taxon>Verrucariaceae</taxon>
        <taxon>Endocarpon</taxon>
    </lineage>
</organism>
<evidence type="ECO:0000259" key="6">
    <source>
        <dbReference type="Pfam" id="PF06985"/>
    </source>
</evidence>
<feature type="chain" id="PRO_5004611445" description="Heterokaryon incompatibility domain-containing protein" evidence="5">
    <location>
        <begin position="23"/>
        <end position="748"/>
    </location>
</feature>
<dbReference type="GeneID" id="19238376"/>
<evidence type="ECO:0000256" key="3">
    <source>
        <dbReference type="ARBA" id="ARBA00022989"/>
    </source>
</evidence>
<feature type="signal peptide" evidence="5">
    <location>
        <begin position="1"/>
        <end position="22"/>
    </location>
</feature>
<feature type="domain" description="Heterokaryon incompatibility" evidence="6">
    <location>
        <begin position="4"/>
        <end position="107"/>
    </location>
</feature>
<dbReference type="Pfam" id="PF13813">
    <property type="entry name" value="MBOAT_2"/>
    <property type="match status" value="1"/>
</dbReference>
<keyword evidence="5" id="KW-0732">Signal</keyword>
<keyword evidence="3" id="KW-1133">Transmembrane helix</keyword>
<evidence type="ECO:0000259" key="7">
    <source>
        <dbReference type="Pfam" id="PF13813"/>
    </source>
</evidence>
<dbReference type="RefSeq" id="XP_007803345.1">
    <property type="nucleotide sequence ID" value="XM_007805154.1"/>
</dbReference>